<dbReference type="EMBL" id="SNXZ01000006">
    <property type="protein sequence ID" value="TDP93958.1"/>
    <property type="molecule type" value="Genomic_DNA"/>
</dbReference>
<dbReference type="SUPFAM" id="SSF50621">
    <property type="entry name" value="Alanine racemase C-terminal domain-like"/>
    <property type="match status" value="1"/>
</dbReference>
<dbReference type="PANTHER" id="PTHR43727">
    <property type="entry name" value="DIAMINOPIMELATE DECARBOXYLASE"/>
    <property type="match status" value="1"/>
</dbReference>
<evidence type="ECO:0000313" key="7">
    <source>
        <dbReference type="EMBL" id="TDP93958.1"/>
    </source>
</evidence>
<organism evidence="7 8">
    <name type="scientific">Labedaea rhizosphaerae</name>
    <dbReference type="NCBI Taxonomy" id="598644"/>
    <lineage>
        <taxon>Bacteria</taxon>
        <taxon>Bacillati</taxon>
        <taxon>Actinomycetota</taxon>
        <taxon>Actinomycetes</taxon>
        <taxon>Pseudonocardiales</taxon>
        <taxon>Pseudonocardiaceae</taxon>
        <taxon>Labedaea</taxon>
    </lineage>
</organism>
<feature type="domain" description="Orn/DAP/Arg decarboxylase 2 C-terminal" evidence="5">
    <location>
        <begin position="250"/>
        <end position="342"/>
    </location>
</feature>
<evidence type="ECO:0000256" key="1">
    <source>
        <dbReference type="ARBA" id="ARBA00001933"/>
    </source>
</evidence>
<dbReference type="Proteomes" id="UP000295444">
    <property type="component" value="Unassembled WGS sequence"/>
</dbReference>
<dbReference type="InterPro" id="IPR029066">
    <property type="entry name" value="PLP-binding_barrel"/>
</dbReference>
<comment type="similarity">
    <text evidence="4">Belongs to the Orn/Lys/Arg decarboxylase class-II family.</text>
</comment>
<dbReference type="RefSeq" id="WP_133852940.1">
    <property type="nucleotide sequence ID" value="NZ_SNXZ01000006.1"/>
</dbReference>
<dbReference type="Pfam" id="PF00278">
    <property type="entry name" value="Orn_DAP_Arg_deC"/>
    <property type="match status" value="1"/>
</dbReference>
<evidence type="ECO:0000256" key="2">
    <source>
        <dbReference type="ARBA" id="ARBA00022898"/>
    </source>
</evidence>
<feature type="domain" description="Orn/DAP/Arg decarboxylase 2 N-terminal" evidence="6">
    <location>
        <begin position="29"/>
        <end position="249"/>
    </location>
</feature>
<protein>
    <submittedName>
        <fullName evidence="7">Diaminopimelate decarboxylase</fullName>
    </submittedName>
</protein>
<gene>
    <name evidence="7" type="ORF">EV186_106352</name>
</gene>
<dbReference type="PANTHER" id="PTHR43727:SF2">
    <property type="entry name" value="GROUP IV DECARBOXYLASE"/>
    <property type="match status" value="1"/>
</dbReference>
<dbReference type="OrthoDB" id="9802241at2"/>
<dbReference type="InterPro" id="IPR022644">
    <property type="entry name" value="De-COase2_N"/>
</dbReference>
<dbReference type="GO" id="GO:0009089">
    <property type="term" value="P:lysine biosynthetic process via diaminopimelate"/>
    <property type="evidence" value="ECO:0007669"/>
    <property type="project" value="TreeGrafter"/>
</dbReference>
<proteinExistence type="inferred from homology"/>
<dbReference type="AlphaFoldDB" id="A0A4V3CYF5"/>
<feature type="active site" description="Proton donor" evidence="3">
    <location>
        <position position="315"/>
    </location>
</feature>
<evidence type="ECO:0000259" key="5">
    <source>
        <dbReference type="Pfam" id="PF00278"/>
    </source>
</evidence>
<evidence type="ECO:0000256" key="3">
    <source>
        <dbReference type="PIRSR" id="PIRSR600183-50"/>
    </source>
</evidence>
<evidence type="ECO:0000259" key="6">
    <source>
        <dbReference type="Pfam" id="PF02784"/>
    </source>
</evidence>
<dbReference type="Gene3D" id="2.40.37.10">
    <property type="entry name" value="Lyase, Ornithine Decarboxylase, Chain A, domain 1"/>
    <property type="match status" value="1"/>
</dbReference>
<comment type="cofactor">
    <cofactor evidence="1 3">
        <name>pyridoxal 5'-phosphate</name>
        <dbReference type="ChEBI" id="CHEBI:597326"/>
    </cofactor>
</comment>
<dbReference type="Gene3D" id="3.20.20.10">
    <property type="entry name" value="Alanine racemase"/>
    <property type="match status" value="1"/>
</dbReference>
<reference evidence="7 8" key="1">
    <citation type="submission" date="2019-03" db="EMBL/GenBank/DDBJ databases">
        <title>Genomic Encyclopedia of Type Strains, Phase IV (KMG-IV): sequencing the most valuable type-strain genomes for metagenomic binning, comparative biology and taxonomic classification.</title>
        <authorList>
            <person name="Goeker M."/>
        </authorList>
    </citation>
    <scope>NUCLEOTIDE SEQUENCE [LARGE SCALE GENOMIC DNA]</scope>
    <source>
        <strain evidence="7 8">DSM 45361</strain>
    </source>
</reference>
<comment type="caution">
    <text evidence="7">The sequence shown here is derived from an EMBL/GenBank/DDBJ whole genome shotgun (WGS) entry which is preliminary data.</text>
</comment>
<name>A0A4V3CYF5_LABRH</name>
<dbReference type="PRINTS" id="PR01179">
    <property type="entry name" value="ODADCRBXLASE"/>
</dbReference>
<keyword evidence="2 3" id="KW-0663">Pyridoxal phosphate</keyword>
<evidence type="ECO:0000313" key="8">
    <source>
        <dbReference type="Proteomes" id="UP000295444"/>
    </source>
</evidence>
<dbReference type="InterPro" id="IPR009006">
    <property type="entry name" value="Ala_racemase/Decarboxylase_C"/>
</dbReference>
<feature type="modified residue" description="N6-(pyridoxal phosphate)lysine" evidence="3">
    <location>
        <position position="49"/>
    </location>
</feature>
<evidence type="ECO:0000256" key="4">
    <source>
        <dbReference type="RuleBase" id="RU003737"/>
    </source>
</evidence>
<sequence length="365" mass="38523">MIAVPDAVAEAALGVDGPTYLYDLPGLDDHVRAIRTALGPHVEFFHAVKANPDLGVLRTIASHVDGLEVASAGELAHVRKLGTDLLIAFGGPGKTDAELKSTVDLFHVESRYELARLTGATALLRVNLPVPEGPAVLRMGGLPSPFGMDPEDARKAAVEAPPGVRVIGVHAHLVSGVDAEQAAAVAGEVVRWSVDAGLPREVVNVGGGMAVDYLRPDERFDWARYGRLLRGLAPPGTVLRIEPGRAVSAYHGWYATRVLDVKRSAGSWFAICAGGTHHLRTPAAKGHSQPLAVLPRGSSGPSVDDAPVTFVGQLCTPKDVLARDVVVPRVRVGDVVAFGMAGAYAYNISHTEFLMHPKPAVVHLI</sequence>
<dbReference type="GO" id="GO:0008836">
    <property type="term" value="F:diaminopimelate decarboxylase activity"/>
    <property type="evidence" value="ECO:0007669"/>
    <property type="project" value="TreeGrafter"/>
</dbReference>
<dbReference type="Pfam" id="PF02784">
    <property type="entry name" value="Orn_Arg_deC_N"/>
    <property type="match status" value="1"/>
</dbReference>
<accession>A0A4V3CYF5</accession>
<dbReference type="InterPro" id="IPR022643">
    <property type="entry name" value="De-COase2_C"/>
</dbReference>
<dbReference type="SUPFAM" id="SSF51419">
    <property type="entry name" value="PLP-binding barrel"/>
    <property type="match status" value="1"/>
</dbReference>
<keyword evidence="8" id="KW-1185">Reference proteome</keyword>
<dbReference type="InterPro" id="IPR000183">
    <property type="entry name" value="Orn/DAP/Arg_de-COase"/>
</dbReference>